<dbReference type="PANTHER" id="PTHR46148:SF44">
    <property type="entry name" value="GAG-POL POLYPROTEIN"/>
    <property type="match status" value="1"/>
</dbReference>
<dbReference type="InterPro" id="IPR056924">
    <property type="entry name" value="SH3_Tf2-1"/>
</dbReference>
<comment type="caution">
    <text evidence="2">The sequence shown here is derived from an EMBL/GenBank/DDBJ whole genome shotgun (WGS) entry which is preliminary data.</text>
</comment>
<dbReference type="PANTHER" id="PTHR46148">
    <property type="entry name" value="CHROMO DOMAIN-CONTAINING PROTEIN"/>
    <property type="match status" value="1"/>
</dbReference>
<dbReference type="AlphaFoldDB" id="A0A5B6WIX5"/>
<evidence type="ECO:0000259" key="1">
    <source>
        <dbReference type="Pfam" id="PF24626"/>
    </source>
</evidence>
<proteinExistence type="predicted"/>
<organism evidence="2 3">
    <name type="scientific">Gossypium australe</name>
    <dbReference type="NCBI Taxonomy" id="47621"/>
    <lineage>
        <taxon>Eukaryota</taxon>
        <taxon>Viridiplantae</taxon>
        <taxon>Streptophyta</taxon>
        <taxon>Embryophyta</taxon>
        <taxon>Tracheophyta</taxon>
        <taxon>Spermatophyta</taxon>
        <taxon>Magnoliopsida</taxon>
        <taxon>eudicotyledons</taxon>
        <taxon>Gunneridae</taxon>
        <taxon>Pentapetalae</taxon>
        <taxon>rosids</taxon>
        <taxon>malvids</taxon>
        <taxon>Malvales</taxon>
        <taxon>Malvaceae</taxon>
        <taxon>Malvoideae</taxon>
        <taxon>Gossypium</taxon>
    </lineage>
</organism>
<sequence length="125" mass="14848">MKLARTDLICSRPKKKSYADLERKDIEFEIGDKIFLKVSPWKNVLHFSRKGKLNLRFIEPYEILERTGLVAYRLALPLEPNRYRSDPSHVLTLDEIESKLDLMYDEKLVKILAHEIKELKIKAWH</sequence>
<dbReference type="Proteomes" id="UP000325315">
    <property type="component" value="Unassembled WGS sequence"/>
</dbReference>
<feature type="domain" description="Tf2-1-like SH3-like" evidence="1">
    <location>
        <begin position="31"/>
        <end position="89"/>
    </location>
</feature>
<evidence type="ECO:0000313" key="3">
    <source>
        <dbReference type="Proteomes" id="UP000325315"/>
    </source>
</evidence>
<evidence type="ECO:0000313" key="2">
    <source>
        <dbReference type="EMBL" id="KAA3481188.1"/>
    </source>
</evidence>
<dbReference type="Pfam" id="PF24626">
    <property type="entry name" value="SH3_Tf2-1"/>
    <property type="match status" value="1"/>
</dbReference>
<dbReference type="EMBL" id="SMMG02000003">
    <property type="protein sequence ID" value="KAA3481188.1"/>
    <property type="molecule type" value="Genomic_DNA"/>
</dbReference>
<gene>
    <name evidence="2" type="ORF">EPI10_021573</name>
</gene>
<dbReference type="OrthoDB" id="998764at2759"/>
<name>A0A5B6WIX5_9ROSI</name>
<reference evidence="3" key="1">
    <citation type="journal article" date="2019" name="Plant Biotechnol. J.">
        <title>Genome sequencing of the Australian wild diploid species Gossypium australe highlights disease resistance and delayed gland morphogenesis.</title>
        <authorList>
            <person name="Cai Y."/>
            <person name="Cai X."/>
            <person name="Wang Q."/>
            <person name="Wang P."/>
            <person name="Zhang Y."/>
            <person name="Cai C."/>
            <person name="Xu Y."/>
            <person name="Wang K."/>
            <person name="Zhou Z."/>
            <person name="Wang C."/>
            <person name="Geng S."/>
            <person name="Li B."/>
            <person name="Dong Q."/>
            <person name="Hou Y."/>
            <person name="Wang H."/>
            <person name="Ai P."/>
            <person name="Liu Z."/>
            <person name="Yi F."/>
            <person name="Sun M."/>
            <person name="An G."/>
            <person name="Cheng J."/>
            <person name="Zhang Y."/>
            <person name="Shi Q."/>
            <person name="Xie Y."/>
            <person name="Shi X."/>
            <person name="Chang Y."/>
            <person name="Huang F."/>
            <person name="Chen Y."/>
            <person name="Hong S."/>
            <person name="Mi L."/>
            <person name="Sun Q."/>
            <person name="Zhang L."/>
            <person name="Zhou B."/>
            <person name="Peng R."/>
            <person name="Zhang X."/>
            <person name="Liu F."/>
        </authorList>
    </citation>
    <scope>NUCLEOTIDE SEQUENCE [LARGE SCALE GENOMIC DNA]</scope>
    <source>
        <strain evidence="3">cv. PA1801</strain>
    </source>
</reference>
<protein>
    <submittedName>
        <fullName evidence="2">DNA/RNA polymerases superfamily protein</fullName>
    </submittedName>
</protein>
<accession>A0A5B6WIX5</accession>
<keyword evidence="3" id="KW-1185">Reference proteome</keyword>